<organism evidence="1 2">
    <name type="scientific">Marinobacter oulmenensis</name>
    <dbReference type="NCBI Taxonomy" id="643747"/>
    <lineage>
        <taxon>Bacteria</taxon>
        <taxon>Pseudomonadati</taxon>
        <taxon>Pseudomonadota</taxon>
        <taxon>Gammaproteobacteria</taxon>
        <taxon>Pseudomonadales</taxon>
        <taxon>Marinobacteraceae</taxon>
        <taxon>Marinobacter</taxon>
    </lineage>
</organism>
<reference evidence="1 2" key="1">
    <citation type="submission" date="2020-08" db="EMBL/GenBank/DDBJ databases">
        <title>Genomic Encyclopedia of Type Strains, Phase IV (KMG-IV): sequencing the most valuable type-strain genomes for metagenomic binning, comparative biology and taxonomic classification.</title>
        <authorList>
            <person name="Goeker M."/>
        </authorList>
    </citation>
    <scope>NUCLEOTIDE SEQUENCE [LARGE SCALE GENOMIC DNA]</scope>
    <source>
        <strain evidence="1 2">DSM 22359</strain>
    </source>
</reference>
<gene>
    <name evidence="1" type="ORF">HNR38_000640</name>
</gene>
<sequence length="320" mass="36763">MDVPKNWLDLNLNKPNLLFGNGLGRTYWEAFGYNSLLDVFGDQPVGRYLCTKELFSKLKTSNFEEVLRAIYHAYQVSIDNLDATKTLYIDVQKALIGAVNSVHPKHYQIPNEMIAECFCKYRSVFTTNYDLLPYWAILSGYSHVLVDFFWGGPFFDSRNVGLYEGKIPVFFLHGALHLRSRNISDTQKISITLQSDVEGALELDFERSFPLFITEGSSQQKLNRIESNSYLRFCYQSLFQTCGELDIYGHDLNQDFDGHIIDAIRQSGNERIAVSVFSGLNLSEKRLFMGRIRSLFSDQDRDIDFYESNTHPFATAAHNK</sequence>
<protein>
    <recommendedName>
        <fullName evidence="3">DUF4917 domain-containing protein</fullName>
    </recommendedName>
</protein>
<evidence type="ECO:0008006" key="3">
    <source>
        <dbReference type="Google" id="ProtNLM"/>
    </source>
</evidence>
<name>A0A840UH85_9GAMM</name>
<dbReference type="Proteomes" id="UP000591735">
    <property type="component" value="Unassembled WGS sequence"/>
</dbReference>
<dbReference type="Pfam" id="PF16263">
    <property type="entry name" value="DUF4917"/>
    <property type="match status" value="1"/>
</dbReference>
<dbReference type="AlphaFoldDB" id="A0A840UH85"/>
<keyword evidence="2" id="KW-1185">Reference proteome</keyword>
<comment type="caution">
    <text evidence="1">The sequence shown here is derived from an EMBL/GenBank/DDBJ whole genome shotgun (WGS) entry which is preliminary data.</text>
</comment>
<dbReference type="RefSeq" id="WP_183699749.1">
    <property type="nucleotide sequence ID" value="NZ_JACHFE010000002.1"/>
</dbReference>
<evidence type="ECO:0000313" key="2">
    <source>
        <dbReference type="Proteomes" id="UP000591735"/>
    </source>
</evidence>
<dbReference type="EMBL" id="JACHFE010000002">
    <property type="protein sequence ID" value="MBB5320168.1"/>
    <property type="molecule type" value="Genomic_DNA"/>
</dbReference>
<dbReference type="InterPro" id="IPR032581">
    <property type="entry name" value="DUF4917"/>
</dbReference>
<evidence type="ECO:0000313" key="1">
    <source>
        <dbReference type="EMBL" id="MBB5320168.1"/>
    </source>
</evidence>
<proteinExistence type="predicted"/>
<accession>A0A840UH85</accession>